<evidence type="ECO:0008006" key="5">
    <source>
        <dbReference type="Google" id="ProtNLM"/>
    </source>
</evidence>
<organism evidence="3 4">
    <name type="scientific">Corynebacterium hadale</name>
    <dbReference type="NCBI Taxonomy" id="2026255"/>
    <lineage>
        <taxon>Bacteria</taxon>
        <taxon>Bacillati</taxon>
        <taxon>Actinomycetota</taxon>
        <taxon>Actinomycetes</taxon>
        <taxon>Mycobacteriales</taxon>
        <taxon>Corynebacteriaceae</taxon>
        <taxon>Corynebacterium</taxon>
    </lineage>
</organism>
<feature type="active site" description="Proton donor" evidence="2">
    <location>
        <position position="266"/>
    </location>
</feature>
<dbReference type="Proteomes" id="UP000215771">
    <property type="component" value="Unassembled WGS sequence"/>
</dbReference>
<comment type="similarity">
    <text evidence="1">Belongs to the proline racemase family.</text>
</comment>
<feature type="active site" description="Proton acceptor" evidence="2">
    <location>
        <position position="91"/>
    </location>
</feature>
<dbReference type="RefSeq" id="WP_095278513.1">
    <property type="nucleotide sequence ID" value="NZ_CP047655.1"/>
</dbReference>
<proteinExistence type="inferred from homology"/>
<dbReference type="SFLD" id="SFLDS00028">
    <property type="entry name" value="Proline_Racemase"/>
    <property type="match status" value="1"/>
</dbReference>
<sequence length="352" mass="37947">MPRMRTINVIDAHAVGESGRVVVDQFLKLDGETMAERLQNASHQLEDLRRLVLHEPRGFPSLCAPVVLPPIHPDSDFGLIVMEQGGFRPMSGSNLICAVTALVASELVRVNEPITYLKVDTAAGTVDVQARIEDGNVTAVSFANVESFPVALDVPLEVGEYGEINADIAFGGQFYVQADVSQFGLELEKNHSKQIINAASALCAAAREQFPVAHPLVPELNQIHLPMLFQPKGPENNAKNAVVLPNGVLNLDDPSSWTGTFDRSPCGTGTSARAACMHARGELSVGEEFIHESMLGTKFRAKVLSETKVGEHSAIIPEITGQGWVTGFNTLVVDPTDPFQQGFTVGDIWGTE</sequence>
<dbReference type="Gene3D" id="3.10.310.10">
    <property type="entry name" value="Diaminopimelate Epimerase, Chain A, domain 1"/>
    <property type="match status" value="2"/>
</dbReference>
<dbReference type="EMBL" id="NQMQ01000019">
    <property type="protein sequence ID" value="PAJ69071.1"/>
    <property type="molecule type" value="Genomic_DNA"/>
</dbReference>
<dbReference type="InterPro" id="IPR008794">
    <property type="entry name" value="Pro_racemase_fam"/>
</dbReference>
<dbReference type="AlphaFoldDB" id="A0A269PC81"/>
<protein>
    <recommendedName>
        <fullName evidence="5">Proline racemase</fullName>
    </recommendedName>
</protein>
<dbReference type="PIRSF" id="PIRSF029792">
    <property type="entry name" value="Pro_racemase"/>
    <property type="match status" value="1"/>
</dbReference>
<reference evidence="3 4" key="1">
    <citation type="submission" date="2017-08" db="EMBL/GenBank/DDBJ databases">
        <authorList>
            <person name="de Groot N.N."/>
        </authorList>
    </citation>
    <scope>NUCLEOTIDE SEQUENCE [LARGE SCALE GENOMIC DNA]</scope>
    <source>
        <strain evidence="3 4">NBT06-6</strain>
    </source>
</reference>
<name>A0A269PC81_9CORY</name>
<dbReference type="PANTHER" id="PTHR33442">
    <property type="entry name" value="TRANS-3-HYDROXY-L-PROLINE DEHYDRATASE"/>
    <property type="match status" value="1"/>
</dbReference>
<evidence type="ECO:0000256" key="2">
    <source>
        <dbReference type="PIRSR" id="PIRSR029792-1"/>
    </source>
</evidence>
<comment type="caution">
    <text evidence="3">The sequence shown here is derived from an EMBL/GenBank/DDBJ whole genome shotgun (WGS) entry which is preliminary data.</text>
</comment>
<gene>
    <name evidence="3" type="ORF">CIG21_09450</name>
</gene>
<dbReference type="Pfam" id="PF05544">
    <property type="entry name" value="Pro_racemase"/>
    <property type="match status" value="1"/>
</dbReference>
<dbReference type="GO" id="GO:0047580">
    <property type="term" value="F:4-hydroxyproline epimerase activity"/>
    <property type="evidence" value="ECO:0007669"/>
    <property type="project" value="TreeGrafter"/>
</dbReference>
<evidence type="ECO:0000313" key="4">
    <source>
        <dbReference type="Proteomes" id="UP000215771"/>
    </source>
</evidence>
<evidence type="ECO:0000313" key="3">
    <source>
        <dbReference type="EMBL" id="PAJ69071.1"/>
    </source>
</evidence>
<dbReference type="PANTHER" id="PTHR33442:SF5">
    <property type="entry name" value="BIFUNCTIONAL TRANS-3-HYDROXY-L-PROLINE DEHYDRATASE_2-EPIMERASE"/>
    <property type="match status" value="1"/>
</dbReference>
<accession>A0A269PC81</accession>
<dbReference type="SUPFAM" id="SSF54506">
    <property type="entry name" value="Diaminopimelate epimerase-like"/>
    <property type="match status" value="1"/>
</dbReference>
<evidence type="ECO:0000256" key="1">
    <source>
        <dbReference type="ARBA" id="ARBA00007529"/>
    </source>
</evidence>